<evidence type="ECO:0000256" key="1">
    <source>
        <dbReference type="SAM" id="MobiDB-lite"/>
    </source>
</evidence>
<dbReference type="RefSeq" id="WP_212989999.1">
    <property type="nucleotide sequence ID" value="NZ_BAABEA010000015.1"/>
</dbReference>
<keyword evidence="3" id="KW-1185">Reference proteome</keyword>
<protein>
    <submittedName>
        <fullName evidence="2">Uncharacterized protein</fullName>
    </submittedName>
</protein>
<sequence length="56" mass="5853">MTDQQERPIERGAAEDNAGAPLTETDVELSERAPSEPAERAVPGDDDGGSGRTDNA</sequence>
<evidence type="ECO:0000313" key="2">
    <source>
        <dbReference type="EMBL" id="GIM70220.1"/>
    </source>
</evidence>
<evidence type="ECO:0000313" key="3">
    <source>
        <dbReference type="Proteomes" id="UP000681340"/>
    </source>
</evidence>
<proteinExistence type="predicted"/>
<gene>
    <name evidence="2" type="ORF">Aau02nite_39980</name>
</gene>
<feature type="compositionally biased region" description="Basic and acidic residues" evidence="1">
    <location>
        <begin position="29"/>
        <end position="43"/>
    </location>
</feature>
<reference evidence="2" key="1">
    <citation type="submission" date="2021-03" db="EMBL/GenBank/DDBJ databases">
        <title>Whole genome shotgun sequence of Actinoplanes auranticolor NBRC 12245.</title>
        <authorList>
            <person name="Komaki H."/>
            <person name="Tamura T."/>
        </authorList>
    </citation>
    <scope>NUCLEOTIDE SEQUENCE</scope>
    <source>
        <strain evidence="2">NBRC 12245</strain>
    </source>
</reference>
<accession>A0A919SED1</accession>
<feature type="compositionally biased region" description="Basic and acidic residues" evidence="1">
    <location>
        <begin position="1"/>
        <end position="14"/>
    </location>
</feature>
<feature type="region of interest" description="Disordered" evidence="1">
    <location>
        <begin position="1"/>
        <end position="56"/>
    </location>
</feature>
<comment type="caution">
    <text evidence="2">The sequence shown here is derived from an EMBL/GenBank/DDBJ whole genome shotgun (WGS) entry which is preliminary data.</text>
</comment>
<name>A0A919SED1_9ACTN</name>
<dbReference type="AlphaFoldDB" id="A0A919SED1"/>
<organism evidence="2 3">
    <name type="scientific">Actinoplanes auranticolor</name>
    <dbReference type="NCBI Taxonomy" id="47988"/>
    <lineage>
        <taxon>Bacteria</taxon>
        <taxon>Bacillati</taxon>
        <taxon>Actinomycetota</taxon>
        <taxon>Actinomycetes</taxon>
        <taxon>Micromonosporales</taxon>
        <taxon>Micromonosporaceae</taxon>
        <taxon>Actinoplanes</taxon>
    </lineage>
</organism>
<dbReference type="Proteomes" id="UP000681340">
    <property type="component" value="Unassembled WGS sequence"/>
</dbReference>
<dbReference type="EMBL" id="BOQL01000030">
    <property type="protein sequence ID" value="GIM70220.1"/>
    <property type="molecule type" value="Genomic_DNA"/>
</dbReference>